<accession>A0ABM3MG09</accession>
<dbReference type="PANTHER" id="PTHR34105">
    <property type="entry name" value="PROLINE-, GLUTAMIC ACID- AND LEUCINE-RICH PROTEIN 1"/>
    <property type="match status" value="1"/>
</dbReference>
<sequence length="827" mass="92817">MNQILNKVRDVDPNNSEAVKETLTGFFQKLDKHTEADSIRWLRALESIINRFPKYCMSHRNTIENVLMDFLDSNHYYNVIEAAKCAHVLQQVRPTQEKGATPKSSWRDQMQALCSAAYKLVDSIFPNVVDIYGNNESCDDKQNTLSNSPLHLALQNIDKVKQQEKNVSKRSILFTRLKNILVFIQAMLVEIYPVAKPIQPQIILKVIVRILSVTSIKQPNEFAANIATTKTYALRTLDALIACLNSNLIPFSALVIRAIMQTLKWSTENPYKEASQVRCAAYNSFSKWLTVLHTQRIANERRGGGGSWDDELTSYILADITPQRHLVQLTMSSQSTKHLSKKAKRKLANSMLEKSTIASHAPGEKNKIAVSEETNDEVAIAALECAELFLTVCGIFLKSSIHKLFQERLVRECYTINSYSSERTIALLRALEAARKSTGPSVPPPTQYCLHLYSNMVNSQQPEVSKFCSQALLDIRLHLHCSPPSFNFAVAVSEDKQNKVDNKRKKMSERNRAQLEALLGANMMPSENSDSVITIPDEPSKKKPRLEEDITTLSSDSVSSVEISDESDEDNVIEVINVEMNKGSNEKINEDEEMNKMQIQLQNEPVKPTFIDEGSEDLVEKPKSNAITEQVVNESNKLVSNPNIIEQEKEIEPDSTAVNIDVIVEQNNIAIEVDTTNIYEAKTQLPLNISNETTDGEEMALSIEVAYDLPYSDKKVPVLGKMDDENLPSTNDTDDIQITCGQVAKCSQEAETEKCKIDQNQSSHQNEKIDEPPKVNGFKSPKKVINDNTSVETENIINKVAANKEVSVEDMLADFVDEVNDESNCIN</sequence>
<name>A0ABM3MG09_GALME</name>
<dbReference type="Proteomes" id="UP001652740">
    <property type="component" value="Unplaced"/>
</dbReference>
<keyword evidence="2" id="KW-1185">Reference proteome</keyword>
<reference evidence="3" key="1">
    <citation type="submission" date="2025-08" db="UniProtKB">
        <authorList>
            <consortium name="RefSeq"/>
        </authorList>
    </citation>
    <scope>IDENTIFICATION</scope>
    <source>
        <tissue evidence="3">Whole larvae</tissue>
    </source>
</reference>
<feature type="compositionally biased region" description="Basic and acidic residues" evidence="1">
    <location>
        <begin position="538"/>
        <end position="548"/>
    </location>
</feature>
<proteinExistence type="predicted"/>
<feature type="region of interest" description="Disordered" evidence="1">
    <location>
        <begin position="756"/>
        <end position="780"/>
    </location>
</feature>
<dbReference type="SUPFAM" id="SSF48371">
    <property type="entry name" value="ARM repeat"/>
    <property type="match status" value="1"/>
</dbReference>
<dbReference type="GeneID" id="113519964"/>
<dbReference type="InterPro" id="IPR016024">
    <property type="entry name" value="ARM-type_fold"/>
</dbReference>
<protein>
    <submittedName>
        <fullName evidence="3">Proline-, glutamic acid- and leucine-rich protein 1-like</fullName>
    </submittedName>
</protein>
<evidence type="ECO:0000313" key="2">
    <source>
        <dbReference type="Proteomes" id="UP001652740"/>
    </source>
</evidence>
<evidence type="ECO:0000313" key="3">
    <source>
        <dbReference type="RefSeq" id="XP_052750060.1"/>
    </source>
</evidence>
<dbReference type="RefSeq" id="XP_052750060.1">
    <property type="nucleotide sequence ID" value="XM_052894100.1"/>
</dbReference>
<feature type="region of interest" description="Disordered" evidence="1">
    <location>
        <begin position="526"/>
        <end position="568"/>
    </location>
</feature>
<gene>
    <name evidence="3" type="primary">LOC113519964</name>
</gene>
<dbReference type="PANTHER" id="PTHR34105:SF1">
    <property type="entry name" value="PROLINE-, GLUTAMIC ACID- AND LEUCINE-RICH PROTEIN 1"/>
    <property type="match status" value="1"/>
</dbReference>
<organism evidence="2 3">
    <name type="scientific">Galleria mellonella</name>
    <name type="common">Greater wax moth</name>
    <dbReference type="NCBI Taxonomy" id="7137"/>
    <lineage>
        <taxon>Eukaryota</taxon>
        <taxon>Metazoa</taxon>
        <taxon>Ecdysozoa</taxon>
        <taxon>Arthropoda</taxon>
        <taxon>Hexapoda</taxon>
        <taxon>Insecta</taxon>
        <taxon>Pterygota</taxon>
        <taxon>Neoptera</taxon>
        <taxon>Endopterygota</taxon>
        <taxon>Lepidoptera</taxon>
        <taxon>Glossata</taxon>
        <taxon>Ditrysia</taxon>
        <taxon>Pyraloidea</taxon>
        <taxon>Pyralidae</taxon>
        <taxon>Galleriinae</taxon>
        <taxon>Galleria</taxon>
    </lineage>
</organism>
<evidence type="ECO:0000256" key="1">
    <source>
        <dbReference type="SAM" id="MobiDB-lite"/>
    </source>
</evidence>